<organism evidence="1 2">
    <name type="scientific">Bauhinia variegata</name>
    <name type="common">Purple orchid tree</name>
    <name type="synonym">Phanera variegata</name>
    <dbReference type="NCBI Taxonomy" id="167791"/>
    <lineage>
        <taxon>Eukaryota</taxon>
        <taxon>Viridiplantae</taxon>
        <taxon>Streptophyta</taxon>
        <taxon>Embryophyta</taxon>
        <taxon>Tracheophyta</taxon>
        <taxon>Spermatophyta</taxon>
        <taxon>Magnoliopsida</taxon>
        <taxon>eudicotyledons</taxon>
        <taxon>Gunneridae</taxon>
        <taxon>Pentapetalae</taxon>
        <taxon>rosids</taxon>
        <taxon>fabids</taxon>
        <taxon>Fabales</taxon>
        <taxon>Fabaceae</taxon>
        <taxon>Cercidoideae</taxon>
        <taxon>Cercideae</taxon>
        <taxon>Bauhiniinae</taxon>
        <taxon>Bauhinia</taxon>
    </lineage>
</organism>
<accession>A0ACB9Q0B7</accession>
<keyword evidence="2" id="KW-1185">Reference proteome</keyword>
<name>A0ACB9Q0B7_BAUVA</name>
<proteinExistence type="predicted"/>
<protein>
    <submittedName>
        <fullName evidence="1">Uncharacterized protein</fullName>
    </submittedName>
</protein>
<reference evidence="1 2" key="1">
    <citation type="journal article" date="2022" name="DNA Res.">
        <title>Chromosomal-level genome assembly of the orchid tree Bauhinia variegata (Leguminosae; Cercidoideae) supports the allotetraploid origin hypothesis of Bauhinia.</title>
        <authorList>
            <person name="Zhong Y."/>
            <person name="Chen Y."/>
            <person name="Zheng D."/>
            <person name="Pang J."/>
            <person name="Liu Y."/>
            <person name="Luo S."/>
            <person name="Meng S."/>
            <person name="Qian L."/>
            <person name="Wei D."/>
            <person name="Dai S."/>
            <person name="Zhou R."/>
        </authorList>
    </citation>
    <scope>NUCLEOTIDE SEQUENCE [LARGE SCALE GENOMIC DNA]</scope>
    <source>
        <strain evidence="1">BV-YZ2020</strain>
    </source>
</reference>
<comment type="caution">
    <text evidence="1">The sequence shown here is derived from an EMBL/GenBank/DDBJ whole genome shotgun (WGS) entry which is preliminary data.</text>
</comment>
<dbReference type="EMBL" id="CM039427">
    <property type="protein sequence ID" value="KAI4354447.1"/>
    <property type="molecule type" value="Genomic_DNA"/>
</dbReference>
<evidence type="ECO:0000313" key="1">
    <source>
        <dbReference type="EMBL" id="KAI4354447.1"/>
    </source>
</evidence>
<gene>
    <name evidence="1" type="ORF">L6164_003307</name>
</gene>
<sequence length="172" mass="19896">MYSEIKHVFFSAMSNPDKGEDININFQIVKRPSFKFLDETVSNNSESLAHHQEQEKKEEGEEQRRIEFEAKLPEVGTSSSLREQEEIQLEDGFRTPTSLDHRIPVAKQCPPAPRKPKASRKRKPSSQTSCSCRHPLDLSIREVEFDLLFPIQHNPLSDSNQNAKRVRREDPK</sequence>
<evidence type="ECO:0000313" key="2">
    <source>
        <dbReference type="Proteomes" id="UP000828941"/>
    </source>
</evidence>
<dbReference type="Proteomes" id="UP000828941">
    <property type="component" value="Chromosome 2"/>
</dbReference>